<evidence type="ECO:0008006" key="5">
    <source>
        <dbReference type="Google" id="ProtNLM"/>
    </source>
</evidence>
<dbReference type="PANTHER" id="PTHR43747">
    <property type="entry name" value="FAD-BINDING PROTEIN"/>
    <property type="match status" value="1"/>
</dbReference>
<feature type="binding site" evidence="2">
    <location>
        <position position="338"/>
    </location>
    <ligand>
        <name>FAD</name>
        <dbReference type="ChEBI" id="CHEBI:57692"/>
    </ligand>
</feature>
<feature type="binding site" evidence="2">
    <location>
        <begin position="17"/>
        <end position="20"/>
    </location>
    <ligand>
        <name>FAD</name>
        <dbReference type="ChEBI" id="CHEBI:57692"/>
    </ligand>
</feature>
<gene>
    <name evidence="3" type="ORF">HNR48_000301</name>
</gene>
<protein>
    <recommendedName>
        <fullName evidence="5">Tryptophan halogenase</fullName>
    </recommendedName>
</protein>
<keyword evidence="4" id="KW-1185">Reference proteome</keyword>
<dbReference type="GO" id="GO:0000166">
    <property type="term" value="F:nucleotide binding"/>
    <property type="evidence" value="ECO:0007669"/>
    <property type="project" value="UniProtKB-KW"/>
</dbReference>
<proteinExistence type="predicted"/>
<keyword evidence="2" id="KW-0274">FAD</keyword>
<dbReference type="Gene3D" id="3.50.50.60">
    <property type="entry name" value="FAD/NAD(P)-binding domain"/>
    <property type="match status" value="1"/>
</dbReference>
<dbReference type="InterPro" id="IPR050816">
    <property type="entry name" value="Flavin-dep_Halogenase_NPB"/>
</dbReference>
<reference evidence="3 4" key="1">
    <citation type="submission" date="2020-08" db="EMBL/GenBank/DDBJ databases">
        <title>Genomic Encyclopedia of Type Strains, Phase IV (KMG-IV): sequencing the most valuable type-strain genomes for metagenomic binning, comparative biology and taxonomic classification.</title>
        <authorList>
            <person name="Goeker M."/>
        </authorList>
    </citation>
    <scope>NUCLEOTIDE SEQUENCE [LARGE SCALE GENOMIC DNA]</scope>
    <source>
        <strain evidence="3 4">DSM 22368</strain>
    </source>
</reference>
<dbReference type="RefSeq" id="WP_166852499.1">
    <property type="nucleotide sequence ID" value="NZ_JAAONY010000001.1"/>
</dbReference>
<dbReference type="InParanoid" id="A0A7X0MU91"/>
<dbReference type="SUPFAM" id="SSF51905">
    <property type="entry name" value="FAD/NAD(P)-binding domain"/>
    <property type="match status" value="1"/>
</dbReference>
<evidence type="ECO:0000256" key="1">
    <source>
        <dbReference type="PIRSR" id="PIRSR011396-1"/>
    </source>
</evidence>
<name>A0A7X0MU91_9GAMM</name>
<comment type="caution">
    <text evidence="3">The sequence shown here is derived from an EMBL/GenBank/DDBJ whole genome shotgun (WGS) entry which is preliminary data.</text>
</comment>
<evidence type="ECO:0000313" key="3">
    <source>
        <dbReference type="EMBL" id="MBB6520023.1"/>
    </source>
</evidence>
<dbReference type="InterPro" id="IPR033856">
    <property type="entry name" value="Trp_halogen"/>
</dbReference>
<evidence type="ECO:0000313" key="4">
    <source>
        <dbReference type="Proteomes" id="UP000528457"/>
    </source>
</evidence>
<dbReference type="GO" id="GO:0004497">
    <property type="term" value="F:monooxygenase activity"/>
    <property type="evidence" value="ECO:0007669"/>
    <property type="project" value="InterPro"/>
</dbReference>
<sequence length="497" mass="56175">MTSINYDIKISILIVGGGTAGWMAANLMKSRWPNSNIQLIESPQIGTVGVGEGSTPAMKSFFAKLGIPESEWMPKCNATFKTGISFPNWTGDKNYPSYFHPFYSHFDLETAKAFFKNCDLRRQGFEADANPDKFWLSARLAMDKRAPKTQKRLPFELDYAYHFDAGALGDFLREKAVASGVKHLEGEIEQVELCSESGVIDNLRSKQHGLINADLYIDCSGFRSILLQQQLKVPFHSYQNRLFNDRAVAILTETHNSSPISAQTVSSGMQHGWRWQIPLRNRHGNGYVYSSAHCSPEQAEQELRRELGVDDSTSARHLNMKVGRAERHWEKNCLAVGLSQGFIEPLEATALMLVQYTVEEFISNYPEGTTSAYNRKINRAFDAISDYVQCHYKINSRSDTEYWIDNRENNNVSEQLSTLLECWSSGGDLENVLENYQTSVAYLKPSWYTIFSGMGLFPTADPNQTSRIEPAPADMAAIYCQEMAAMFSDHRRFLDAQ</sequence>
<dbReference type="InterPro" id="IPR006905">
    <property type="entry name" value="Flavin_halogenase"/>
</dbReference>
<dbReference type="PIRSF" id="PIRSF011396">
    <property type="entry name" value="Trp_halogenase"/>
    <property type="match status" value="1"/>
</dbReference>
<dbReference type="EMBL" id="JACHHT010000001">
    <property type="protein sequence ID" value="MBB6520023.1"/>
    <property type="molecule type" value="Genomic_DNA"/>
</dbReference>
<organism evidence="3 4">
    <name type="scientific">Pseudoteredinibacter isoporae</name>
    <dbReference type="NCBI Taxonomy" id="570281"/>
    <lineage>
        <taxon>Bacteria</taxon>
        <taxon>Pseudomonadati</taxon>
        <taxon>Pseudomonadota</taxon>
        <taxon>Gammaproteobacteria</taxon>
        <taxon>Cellvibrionales</taxon>
        <taxon>Cellvibrionaceae</taxon>
        <taxon>Pseudoteredinibacter</taxon>
    </lineage>
</organism>
<dbReference type="Proteomes" id="UP000528457">
    <property type="component" value="Unassembled WGS sequence"/>
</dbReference>
<dbReference type="InterPro" id="IPR036188">
    <property type="entry name" value="FAD/NAD-bd_sf"/>
</dbReference>
<keyword evidence="2" id="KW-0285">Flavoprotein</keyword>
<feature type="active site" evidence="1">
    <location>
        <position position="81"/>
    </location>
</feature>
<feature type="binding site" evidence="2">
    <location>
        <position position="347"/>
    </location>
    <ligand>
        <name>L-tryptophan</name>
        <dbReference type="ChEBI" id="CHEBI:57912"/>
    </ligand>
</feature>
<feature type="binding site" evidence="2">
    <location>
        <position position="81"/>
    </location>
    <ligand>
        <name>7-chloro-L-tryptophan</name>
        <dbReference type="ChEBI" id="CHEBI:58713"/>
    </ligand>
</feature>
<accession>A0A7X0MU91</accession>
<evidence type="ECO:0000256" key="2">
    <source>
        <dbReference type="PIRSR" id="PIRSR011396-2"/>
    </source>
</evidence>
<dbReference type="AlphaFoldDB" id="A0A7X0MU91"/>
<keyword evidence="2" id="KW-0547">Nucleotide-binding</keyword>
<dbReference type="PANTHER" id="PTHR43747:SF4">
    <property type="entry name" value="FLAVIN-DEPENDENT TRYPTOPHAN HALOGENASE"/>
    <property type="match status" value="1"/>
</dbReference>
<dbReference type="Pfam" id="PF04820">
    <property type="entry name" value="Trp_halogenase"/>
    <property type="match status" value="1"/>
</dbReference>